<feature type="region of interest" description="Disordered" evidence="1">
    <location>
        <begin position="1"/>
        <end position="56"/>
    </location>
</feature>
<sequence length="227" mass="25498">MQNPWVRRCSTSEPTTVFGRAARGRGPLSEMPKHDSRRICHSSRPPPGAASPPLPPLGACSLSPANLLPELLPPRRATRYRWPRDFNLCQCQREREREREREETRPFQASVLPCGTLSSSCIIDLATLQPRCLRACLLRPALDQYLSPSFIPSPNPHPCLMFLPTLTPAHPYHPTSTSRLGFFFLYLPQPWDGNTTIGLCFACLIGRCVPERRTSPPSRLHLPLTTP</sequence>
<protein>
    <submittedName>
        <fullName evidence="2">Uncharacterized protein</fullName>
    </submittedName>
</protein>
<feature type="compositionally biased region" description="Polar residues" evidence="1">
    <location>
        <begin position="1"/>
        <end position="15"/>
    </location>
</feature>
<dbReference type="EMBL" id="JAHLJV010000013">
    <property type="protein sequence ID" value="KAK1596058.1"/>
    <property type="molecule type" value="Genomic_DNA"/>
</dbReference>
<evidence type="ECO:0000256" key="1">
    <source>
        <dbReference type="SAM" id="MobiDB-lite"/>
    </source>
</evidence>
<accession>A0AAD8V8A1</accession>
<evidence type="ECO:0000313" key="2">
    <source>
        <dbReference type="EMBL" id="KAK1596058.1"/>
    </source>
</evidence>
<feature type="compositionally biased region" description="Pro residues" evidence="1">
    <location>
        <begin position="44"/>
        <end position="56"/>
    </location>
</feature>
<comment type="caution">
    <text evidence="2">The sequence shown here is derived from an EMBL/GenBank/DDBJ whole genome shotgun (WGS) entry which is preliminary data.</text>
</comment>
<dbReference type="AlphaFoldDB" id="A0AAD8V8A1"/>
<dbReference type="RefSeq" id="XP_060416977.1">
    <property type="nucleotide sequence ID" value="XM_060565117.1"/>
</dbReference>
<name>A0AAD8V8A1_9PEZI</name>
<reference evidence="2" key="1">
    <citation type="submission" date="2021-06" db="EMBL/GenBank/DDBJ databases">
        <title>Comparative genomics, transcriptomics and evolutionary studies reveal genomic signatures of adaptation to plant cell wall in hemibiotrophic fungi.</title>
        <authorList>
            <consortium name="DOE Joint Genome Institute"/>
            <person name="Baroncelli R."/>
            <person name="Diaz J.F."/>
            <person name="Benocci T."/>
            <person name="Peng M."/>
            <person name="Battaglia E."/>
            <person name="Haridas S."/>
            <person name="Andreopoulos W."/>
            <person name="Labutti K."/>
            <person name="Pangilinan J."/>
            <person name="Floch G.L."/>
            <person name="Makela M.R."/>
            <person name="Henrissat B."/>
            <person name="Grigoriev I.V."/>
            <person name="Crouch J.A."/>
            <person name="De Vries R.P."/>
            <person name="Sukno S.A."/>
            <person name="Thon M.R."/>
        </authorList>
    </citation>
    <scope>NUCLEOTIDE SEQUENCE</scope>
    <source>
        <strain evidence="2">CBS 125086</strain>
    </source>
</reference>
<dbReference type="GeneID" id="85449357"/>
<gene>
    <name evidence="2" type="ORF">LY79DRAFT_76579</name>
</gene>
<organism evidence="2 3">
    <name type="scientific">Colletotrichum navitas</name>
    <dbReference type="NCBI Taxonomy" id="681940"/>
    <lineage>
        <taxon>Eukaryota</taxon>
        <taxon>Fungi</taxon>
        <taxon>Dikarya</taxon>
        <taxon>Ascomycota</taxon>
        <taxon>Pezizomycotina</taxon>
        <taxon>Sordariomycetes</taxon>
        <taxon>Hypocreomycetidae</taxon>
        <taxon>Glomerellales</taxon>
        <taxon>Glomerellaceae</taxon>
        <taxon>Colletotrichum</taxon>
        <taxon>Colletotrichum graminicola species complex</taxon>
    </lineage>
</organism>
<evidence type="ECO:0000313" key="3">
    <source>
        <dbReference type="Proteomes" id="UP001230504"/>
    </source>
</evidence>
<proteinExistence type="predicted"/>
<dbReference type="Proteomes" id="UP001230504">
    <property type="component" value="Unassembled WGS sequence"/>
</dbReference>
<keyword evidence="3" id="KW-1185">Reference proteome</keyword>